<sequence>MFRQICRAARALLVSAGLVASLALSGCAASPVLAPASAPSANAKPALATPPASLMTPHGY</sequence>
<name>A0A6M8HN73_9PROT</name>
<evidence type="ECO:0000313" key="3">
    <source>
        <dbReference type="EMBL" id="QKE89745.1"/>
    </source>
</evidence>
<feature type="chain" id="PRO_5026901505" evidence="2">
    <location>
        <begin position="29"/>
        <end position="60"/>
    </location>
</feature>
<protein>
    <submittedName>
        <fullName evidence="3">Uncharacterized protein</fullName>
    </submittedName>
</protein>
<gene>
    <name evidence="3" type="ORF">HN018_06565</name>
</gene>
<dbReference type="Proteomes" id="UP000500767">
    <property type="component" value="Chromosome"/>
</dbReference>
<organism evidence="3 4">
    <name type="scientific">Lichenicola cladoniae</name>
    <dbReference type="NCBI Taxonomy" id="1484109"/>
    <lineage>
        <taxon>Bacteria</taxon>
        <taxon>Pseudomonadati</taxon>
        <taxon>Pseudomonadota</taxon>
        <taxon>Alphaproteobacteria</taxon>
        <taxon>Acetobacterales</taxon>
        <taxon>Acetobacteraceae</taxon>
        <taxon>Lichenicola</taxon>
    </lineage>
</organism>
<dbReference type="PROSITE" id="PS51257">
    <property type="entry name" value="PROKAR_LIPOPROTEIN"/>
    <property type="match status" value="1"/>
</dbReference>
<dbReference type="EMBL" id="CP053708">
    <property type="protein sequence ID" value="QKE89745.1"/>
    <property type="molecule type" value="Genomic_DNA"/>
</dbReference>
<dbReference type="RefSeq" id="WP_171834732.1">
    <property type="nucleotide sequence ID" value="NZ_CP053708.1"/>
</dbReference>
<dbReference type="KEGG" id="lck:HN018_06565"/>
<feature type="compositionally biased region" description="Low complexity" evidence="1">
    <location>
        <begin position="37"/>
        <end position="47"/>
    </location>
</feature>
<feature type="signal peptide" evidence="2">
    <location>
        <begin position="1"/>
        <end position="28"/>
    </location>
</feature>
<accession>A0A6M8HN73</accession>
<evidence type="ECO:0000313" key="4">
    <source>
        <dbReference type="Proteomes" id="UP000500767"/>
    </source>
</evidence>
<proteinExistence type="predicted"/>
<evidence type="ECO:0000256" key="1">
    <source>
        <dbReference type="SAM" id="MobiDB-lite"/>
    </source>
</evidence>
<reference evidence="3 4" key="1">
    <citation type="journal article" date="2014" name="World J. Microbiol. Biotechnol.">
        <title>Biodiversity and physiological characteristics of Antarctic and Arctic lichens-associated bacteria.</title>
        <authorList>
            <person name="Lee Y.M."/>
            <person name="Kim E.H."/>
            <person name="Lee H.K."/>
            <person name="Hong S.G."/>
        </authorList>
    </citation>
    <scope>NUCLEOTIDE SEQUENCE [LARGE SCALE GENOMIC DNA]</scope>
    <source>
        <strain evidence="3 4">PAMC 26569</strain>
    </source>
</reference>
<feature type="region of interest" description="Disordered" evidence="1">
    <location>
        <begin position="37"/>
        <end position="60"/>
    </location>
</feature>
<keyword evidence="4" id="KW-1185">Reference proteome</keyword>
<dbReference type="AlphaFoldDB" id="A0A6M8HN73"/>
<evidence type="ECO:0000256" key="2">
    <source>
        <dbReference type="SAM" id="SignalP"/>
    </source>
</evidence>
<keyword evidence="2" id="KW-0732">Signal</keyword>